<protein>
    <submittedName>
        <fullName evidence="1">Uncharacterized protein</fullName>
    </submittedName>
</protein>
<comment type="caution">
    <text evidence="1">The sequence shown here is derived from an EMBL/GenBank/DDBJ whole genome shotgun (WGS) entry which is preliminary data.</text>
</comment>
<dbReference type="EMBL" id="BGPR01001148">
    <property type="protein sequence ID" value="GBM46708.1"/>
    <property type="molecule type" value="Genomic_DNA"/>
</dbReference>
<accession>A0A4Y2G227</accession>
<dbReference type="Proteomes" id="UP000499080">
    <property type="component" value="Unassembled WGS sequence"/>
</dbReference>
<evidence type="ECO:0000313" key="2">
    <source>
        <dbReference type="Proteomes" id="UP000499080"/>
    </source>
</evidence>
<evidence type="ECO:0000313" key="1">
    <source>
        <dbReference type="EMBL" id="GBM46708.1"/>
    </source>
</evidence>
<dbReference type="OrthoDB" id="10575893at2759"/>
<dbReference type="AlphaFoldDB" id="A0A4Y2G227"/>
<keyword evidence="2" id="KW-1185">Reference proteome</keyword>
<sequence>MELEVDKNYINELWPRDDHRRVTELHSVPQQEVVKESLTKKESVKSASCFIIATDGLYDEAWLRYLLDDLLLFSAPILGRPGLSPHLHSAENVCPYILLTLMQVFAVTQE</sequence>
<name>A0A4Y2G227_ARAVE</name>
<organism evidence="1 2">
    <name type="scientific">Araneus ventricosus</name>
    <name type="common">Orbweaver spider</name>
    <name type="synonym">Epeira ventricosa</name>
    <dbReference type="NCBI Taxonomy" id="182803"/>
    <lineage>
        <taxon>Eukaryota</taxon>
        <taxon>Metazoa</taxon>
        <taxon>Ecdysozoa</taxon>
        <taxon>Arthropoda</taxon>
        <taxon>Chelicerata</taxon>
        <taxon>Arachnida</taxon>
        <taxon>Araneae</taxon>
        <taxon>Araneomorphae</taxon>
        <taxon>Entelegynae</taxon>
        <taxon>Araneoidea</taxon>
        <taxon>Araneidae</taxon>
        <taxon>Araneus</taxon>
    </lineage>
</organism>
<reference evidence="1 2" key="1">
    <citation type="journal article" date="2019" name="Sci. Rep.">
        <title>Orb-weaving spider Araneus ventricosus genome elucidates the spidroin gene catalogue.</title>
        <authorList>
            <person name="Kono N."/>
            <person name="Nakamura H."/>
            <person name="Ohtoshi R."/>
            <person name="Moran D.A.P."/>
            <person name="Shinohara A."/>
            <person name="Yoshida Y."/>
            <person name="Fujiwara M."/>
            <person name="Mori M."/>
            <person name="Tomita M."/>
            <person name="Arakawa K."/>
        </authorList>
    </citation>
    <scope>NUCLEOTIDE SEQUENCE [LARGE SCALE GENOMIC DNA]</scope>
</reference>
<proteinExistence type="predicted"/>
<gene>
    <name evidence="1" type="ORF">AVEN_79788_1</name>
</gene>